<keyword evidence="6" id="KW-1133">Transmembrane helix</keyword>
<comment type="caution">
    <text evidence="15">The sequence shown here is derived from an EMBL/GenBank/DDBJ whole genome shotgun (WGS) entry which is preliminary data.</text>
</comment>
<evidence type="ECO:0000313" key="16">
    <source>
        <dbReference type="Proteomes" id="UP001303046"/>
    </source>
</evidence>
<keyword evidence="3 13" id="KW-0813">Transport</keyword>
<dbReference type="InterPro" id="IPR001873">
    <property type="entry name" value="ENaC"/>
</dbReference>
<keyword evidence="12 13" id="KW-0407">Ion channel</keyword>
<comment type="subcellular location">
    <subcellularLocation>
        <location evidence="1">Membrane</location>
        <topology evidence="1">Multi-pass membrane protein</topology>
    </subcellularLocation>
</comment>
<accession>A0ABR1C6G8</accession>
<evidence type="ECO:0000256" key="1">
    <source>
        <dbReference type="ARBA" id="ARBA00004141"/>
    </source>
</evidence>
<evidence type="ECO:0000256" key="7">
    <source>
        <dbReference type="ARBA" id="ARBA00023053"/>
    </source>
</evidence>
<evidence type="ECO:0000256" key="11">
    <source>
        <dbReference type="ARBA" id="ARBA00023201"/>
    </source>
</evidence>
<keyword evidence="10" id="KW-0325">Glycoprotein</keyword>
<dbReference type="Pfam" id="PF00858">
    <property type="entry name" value="ASC"/>
    <property type="match status" value="1"/>
</dbReference>
<evidence type="ECO:0000256" key="8">
    <source>
        <dbReference type="ARBA" id="ARBA00023065"/>
    </source>
</evidence>
<evidence type="ECO:0000256" key="9">
    <source>
        <dbReference type="ARBA" id="ARBA00023136"/>
    </source>
</evidence>
<keyword evidence="5 13" id="KW-0812">Transmembrane</keyword>
<evidence type="ECO:0000256" key="10">
    <source>
        <dbReference type="ARBA" id="ARBA00023180"/>
    </source>
</evidence>
<dbReference type="EMBL" id="JAVFWL010000002">
    <property type="protein sequence ID" value="KAK6734119.1"/>
    <property type="molecule type" value="Genomic_DNA"/>
</dbReference>
<dbReference type="Gene3D" id="2.60.470.10">
    <property type="entry name" value="Acid-sensing ion channels like domains"/>
    <property type="match status" value="1"/>
</dbReference>
<protein>
    <recommendedName>
        <fullName evidence="17">Amiloride-sensitive sodium channel</fullName>
    </recommendedName>
</protein>
<keyword evidence="9" id="KW-0472">Membrane</keyword>
<dbReference type="PANTHER" id="PTHR11690:SF120">
    <property type="entry name" value="FLR-1"/>
    <property type="match status" value="1"/>
</dbReference>
<evidence type="ECO:0000256" key="2">
    <source>
        <dbReference type="ARBA" id="ARBA00007193"/>
    </source>
</evidence>
<evidence type="ECO:0000256" key="5">
    <source>
        <dbReference type="ARBA" id="ARBA00022692"/>
    </source>
</evidence>
<dbReference type="Proteomes" id="UP001303046">
    <property type="component" value="Unassembled WGS sequence"/>
</dbReference>
<dbReference type="Gene3D" id="1.10.287.770">
    <property type="entry name" value="YojJ-like"/>
    <property type="match status" value="1"/>
</dbReference>
<evidence type="ECO:0000256" key="3">
    <source>
        <dbReference type="ARBA" id="ARBA00022448"/>
    </source>
</evidence>
<feature type="region of interest" description="Disordered" evidence="14">
    <location>
        <begin position="450"/>
        <end position="477"/>
    </location>
</feature>
<organism evidence="15 16">
    <name type="scientific">Necator americanus</name>
    <name type="common">Human hookworm</name>
    <dbReference type="NCBI Taxonomy" id="51031"/>
    <lineage>
        <taxon>Eukaryota</taxon>
        <taxon>Metazoa</taxon>
        <taxon>Ecdysozoa</taxon>
        <taxon>Nematoda</taxon>
        <taxon>Chromadorea</taxon>
        <taxon>Rhabditida</taxon>
        <taxon>Rhabditina</taxon>
        <taxon>Rhabditomorpha</taxon>
        <taxon>Strongyloidea</taxon>
        <taxon>Ancylostomatidae</taxon>
        <taxon>Bunostominae</taxon>
        <taxon>Necator</taxon>
    </lineage>
</organism>
<comment type="similarity">
    <text evidence="2 13">Belongs to the amiloride-sensitive sodium channel (TC 1.A.6) family.</text>
</comment>
<feature type="compositionally biased region" description="Basic and acidic residues" evidence="14">
    <location>
        <begin position="458"/>
        <end position="467"/>
    </location>
</feature>
<keyword evidence="11 13" id="KW-0739">Sodium transport</keyword>
<evidence type="ECO:0000256" key="14">
    <source>
        <dbReference type="SAM" id="MobiDB-lite"/>
    </source>
</evidence>
<keyword evidence="8 13" id="KW-0406">Ion transport</keyword>
<evidence type="ECO:0000256" key="6">
    <source>
        <dbReference type="ARBA" id="ARBA00022989"/>
    </source>
</evidence>
<dbReference type="PANTHER" id="PTHR11690">
    <property type="entry name" value="AMILORIDE-SENSITIVE SODIUM CHANNEL-RELATED"/>
    <property type="match status" value="1"/>
</dbReference>
<sequence length="626" mass="70432">MSAKSEPLGAGERVYLHIYDYETKSGYLLLGYHSKPTLFQVNTVVAEAGIYFPDITICNYNPVYLSRLERYNMSSKVFSYLLTSYDDHFDDDGNSEGHALFERYLTDSLATNFSIADFFEKIRPTCEDMILSCSFAGEIIENCCSFSNVVPTDLGYCVRFQNSKLNKTQYLSGSSYGWQFILDGNNAEHSDGYLTSEMGFRVLVHEIGKEHTLKAHGLSVPPGVTLHAGISVKNISLLQRKEWGYCQSDWDAEIHGIPLSGHAYTATHCEWNCLAREWLSTCGCLPMKLFNLNVTSDSTYTSICTPLDLRTCADTVYANSTSYNCDVECQIIEYEMRMSYSDIITSSISRRFALSDEHVRNNISVVNLFLQSMTYERHEQQKQLQTADLLSNIAGSMGLFLGMSTVTLLEIFIYLFKSVWGTVNTERQKQFMEAMLEEENERRQSLVIVEEQPPEQHTTNKEEHAEDTGGTPKRPSKRVSLAPLHIHMDRRRSSSALPLIDHNGRTHLAASRHNILSPRKSLVSNRRASTMETTIGSLLPSFHHPRKSIAAGALYRRGSVIEGAGDILPTRRGSIAVAPHSHRRPSTVLLAGPSGQLLNIQQSDDAIHLALNNRRRSSVHPKHFLL</sequence>
<reference evidence="15 16" key="1">
    <citation type="submission" date="2023-08" db="EMBL/GenBank/DDBJ databases">
        <title>A Necator americanus chromosomal reference genome.</title>
        <authorList>
            <person name="Ilik V."/>
            <person name="Petrzelkova K.J."/>
            <person name="Pardy F."/>
            <person name="Fuh T."/>
            <person name="Niatou-Singa F.S."/>
            <person name="Gouil Q."/>
            <person name="Baker L."/>
            <person name="Ritchie M.E."/>
            <person name="Jex A.R."/>
            <person name="Gazzola D."/>
            <person name="Li H."/>
            <person name="Toshio Fujiwara R."/>
            <person name="Zhan B."/>
            <person name="Aroian R.V."/>
            <person name="Pafco B."/>
            <person name="Schwarz E.M."/>
        </authorList>
    </citation>
    <scope>NUCLEOTIDE SEQUENCE [LARGE SCALE GENOMIC DNA]</scope>
    <source>
        <strain evidence="15 16">Aroian</strain>
        <tissue evidence="15">Whole animal</tissue>
    </source>
</reference>
<evidence type="ECO:0000256" key="4">
    <source>
        <dbReference type="ARBA" id="ARBA00022461"/>
    </source>
</evidence>
<evidence type="ECO:0000256" key="12">
    <source>
        <dbReference type="ARBA" id="ARBA00023303"/>
    </source>
</evidence>
<gene>
    <name evidence="15" type="primary">Necator_chrII.g5517</name>
    <name evidence="15" type="ORF">RB195_017724</name>
</gene>
<evidence type="ECO:0008006" key="17">
    <source>
        <dbReference type="Google" id="ProtNLM"/>
    </source>
</evidence>
<keyword evidence="16" id="KW-1185">Reference proteome</keyword>
<evidence type="ECO:0000256" key="13">
    <source>
        <dbReference type="RuleBase" id="RU000679"/>
    </source>
</evidence>
<name>A0ABR1C6G8_NECAM</name>
<keyword evidence="7" id="KW-0915">Sodium</keyword>
<proteinExistence type="inferred from homology"/>
<dbReference type="PRINTS" id="PR01078">
    <property type="entry name" value="AMINACHANNEL"/>
</dbReference>
<keyword evidence="4 13" id="KW-0894">Sodium channel</keyword>
<evidence type="ECO:0000313" key="15">
    <source>
        <dbReference type="EMBL" id="KAK6734119.1"/>
    </source>
</evidence>